<comment type="caution">
    <text evidence="2">The sequence shown here is derived from an EMBL/GenBank/DDBJ whole genome shotgun (WGS) entry which is preliminary data.</text>
</comment>
<proteinExistence type="predicted"/>
<reference evidence="2" key="2">
    <citation type="submission" date="2020-11" db="EMBL/GenBank/DDBJ databases">
        <authorList>
            <person name="McCartney M.A."/>
            <person name="Auch B."/>
            <person name="Kono T."/>
            <person name="Mallez S."/>
            <person name="Becker A."/>
            <person name="Gohl D.M."/>
            <person name="Silverstein K.A.T."/>
            <person name="Koren S."/>
            <person name="Bechman K.B."/>
            <person name="Herman A."/>
            <person name="Abrahante J.E."/>
            <person name="Garbe J."/>
        </authorList>
    </citation>
    <scope>NUCLEOTIDE SEQUENCE</scope>
    <source>
        <strain evidence="2">Duluth1</strain>
        <tissue evidence="2">Whole animal</tissue>
    </source>
</reference>
<gene>
    <name evidence="2" type="ORF">DPMN_023902</name>
</gene>
<keyword evidence="3" id="KW-1185">Reference proteome</keyword>
<protein>
    <submittedName>
        <fullName evidence="2">Uncharacterized protein</fullName>
    </submittedName>
</protein>
<organism evidence="2 3">
    <name type="scientific">Dreissena polymorpha</name>
    <name type="common">Zebra mussel</name>
    <name type="synonym">Mytilus polymorpha</name>
    <dbReference type="NCBI Taxonomy" id="45954"/>
    <lineage>
        <taxon>Eukaryota</taxon>
        <taxon>Metazoa</taxon>
        <taxon>Spiralia</taxon>
        <taxon>Lophotrochozoa</taxon>
        <taxon>Mollusca</taxon>
        <taxon>Bivalvia</taxon>
        <taxon>Autobranchia</taxon>
        <taxon>Heteroconchia</taxon>
        <taxon>Euheterodonta</taxon>
        <taxon>Imparidentia</taxon>
        <taxon>Neoheterodontei</taxon>
        <taxon>Myida</taxon>
        <taxon>Dreissenoidea</taxon>
        <taxon>Dreissenidae</taxon>
        <taxon>Dreissena</taxon>
    </lineage>
</organism>
<accession>A0A9D4LN42</accession>
<dbReference type="Proteomes" id="UP000828390">
    <property type="component" value="Unassembled WGS sequence"/>
</dbReference>
<name>A0A9D4LN42_DREPO</name>
<feature type="region of interest" description="Disordered" evidence="1">
    <location>
        <begin position="128"/>
        <end position="154"/>
    </location>
</feature>
<evidence type="ECO:0000313" key="2">
    <source>
        <dbReference type="EMBL" id="KAH3860976.1"/>
    </source>
</evidence>
<dbReference type="AlphaFoldDB" id="A0A9D4LN42"/>
<sequence length="164" mass="18713">MPRPLVYPSLPLKPVPLNLPHPVPFLSQPRLVPYFLMVAALQTSTTRQHLRLFGSWMLPQLHEGMHQPLRILCLRLQNALAMHRLPSLKRAHEASWLSLLRIQRTDRLTYTGRDTVIRITVLKQKHSLEPLSGKRRDQSRLVNPPQQQPPLQPPPVAVAGVALL</sequence>
<evidence type="ECO:0000256" key="1">
    <source>
        <dbReference type="SAM" id="MobiDB-lite"/>
    </source>
</evidence>
<feature type="compositionally biased region" description="Basic and acidic residues" evidence="1">
    <location>
        <begin position="128"/>
        <end position="139"/>
    </location>
</feature>
<evidence type="ECO:0000313" key="3">
    <source>
        <dbReference type="Proteomes" id="UP000828390"/>
    </source>
</evidence>
<dbReference type="EMBL" id="JAIWYP010000002">
    <property type="protein sequence ID" value="KAH3860976.1"/>
    <property type="molecule type" value="Genomic_DNA"/>
</dbReference>
<reference evidence="2" key="1">
    <citation type="journal article" date="2019" name="bioRxiv">
        <title>The Genome of the Zebra Mussel, Dreissena polymorpha: A Resource for Invasive Species Research.</title>
        <authorList>
            <person name="McCartney M.A."/>
            <person name="Auch B."/>
            <person name="Kono T."/>
            <person name="Mallez S."/>
            <person name="Zhang Y."/>
            <person name="Obille A."/>
            <person name="Becker A."/>
            <person name="Abrahante J.E."/>
            <person name="Garbe J."/>
            <person name="Badalamenti J.P."/>
            <person name="Herman A."/>
            <person name="Mangelson H."/>
            <person name="Liachko I."/>
            <person name="Sullivan S."/>
            <person name="Sone E.D."/>
            <person name="Koren S."/>
            <person name="Silverstein K.A.T."/>
            <person name="Beckman K.B."/>
            <person name="Gohl D.M."/>
        </authorList>
    </citation>
    <scope>NUCLEOTIDE SEQUENCE</scope>
    <source>
        <strain evidence="2">Duluth1</strain>
        <tissue evidence="2">Whole animal</tissue>
    </source>
</reference>